<sequence length="288" mass="30921">MTAVTTATAAPFRFFDAHVVRGERLGPSVVRITFGGEALREFACGGRDQSFSLFLPHPGQPLPVVPTWSGDGWFAQWRAMDPAVRAVMRSYTVREARPERAELDVDFALHGDGGPASRWAARALPGDCVVLLGPTAEDNKSVGFRPPLTTDWVLLTADETALPAVAGILAWLPSGVAAKVWIEVPDAGDLQHLPTAADAEVNWLVRGTGPDRREGLLLDAVRAAELPGGSPYAWIAGESGSVRALRRHLVGERGFDRKSVKFAGYWRQGASEEDLRAEALSGSASSQD</sequence>
<dbReference type="Proteomes" id="UP001611548">
    <property type="component" value="Unassembled WGS sequence"/>
</dbReference>
<dbReference type="InterPro" id="IPR013113">
    <property type="entry name" value="SIP_FAD-bd"/>
</dbReference>
<organism evidence="2 3">
    <name type="scientific">Streptomyces pathocidini</name>
    <dbReference type="NCBI Taxonomy" id="1650571"/>
    <lineage>
        <taxon>Bacteria</taxon>
        <taxon>Bacillati</taxon>
        <taxon>Actinomycetota</taxon>
        <taxon>Actinomycetes</taxon>
        <taxon>Kitasatosporales</taxon>
        <taxon>Streptomycetaceae</taxon>
        <taxon>Streptomyces</taxon>
    </lineage>
</organism>
<feature type="domain" description="FAD-binding FR-type" evidence="1">
    <location>
        <begin position="12"/>
        <end position="147"/>
    </location>
</feature>
<dbReference type="Pfam" id="PF04954">
    <property type="entry name" value="SIP"/>
    <property type="match status" value="1"/>
</dbReference>
<gene>
    <name evidence="2" type="ORF">ACH429_10835</name>
</gene>
<proteinExistence type="predicted"/>
<dbReference type="RefSeq" id="WP_055473581.1">
    <property type="nucleotide sequence ID" value="NZ_JBEZHZ010000008.1"/>
</dbReference>
<dbReference type="PANTHER" id="PTHR30157:SF0">
    <property type="entry name" value="NADPH-DEPENDENT FERRIC-CHELATE REDUCTASE"/>
    <property type="match status" value="1"/>
</dbReference>
<dbReference type="InterPro" id="IPR039374">
    <property type="entry name" value="SIP_fam"/>
</dbReference>
<reference evidence="2 3" key="1">
    <citation type="submission" date="2024-10" db="EMBL/GenBank/DDBJ databases">
        <title>The Natural Products Discovery Center: Release of the First 8490 Sequenced Strains for Exploring Actinobacteria Biosynthetic Diversity.</title>
        <authorList>
            <person name="Kalkreuter E."/>
            <person name="Kautsar S.A."/>
            <person name="Yang D."/>
            <person name="Bader C.D."/>
            <person name="Teijaro C.N."/>
            <person name="Fluegel L."/>
            <person name="Davis C.M."/>
            <person name="Simpson J.R."/>
            <person name="Lauterbach L."/>
            <person name="Steele A.D."/>
            <person name="Gui C."/>
            <person name="Meng S."/>
            <person name="Li G."/>
            <person name="Viehrig K."/>
            <person name="Ye F."/>
            <person name="Su P."/>
            <person name="Kiefer A.F."/>
            <person name="Nichols A."/>
            <person name="Cepeda A.J."/>
            <person name="Yan W."/>
            <person name="Fan B."/>
            <person name="Jiang Y."/>
            <person name="Adhikari A."/>
            <person name="Zheng C.-J."/>
            <person name="Schuster L."/>
            <person name="Cowan T.M."/>
            <person name="Smanski M.J."/>
            <person name="Chevrette M.G."/>
            <person name="De Carvalho L.P.S."/>
            <person name="Shen B."/>
        </authorList>
    </citation>
    <scope>NUCLEOTIDE SEQUENCE [LARGE SCALE GENOMIC DNA]</scope>
    <source>
        <strain evidence="2 3">NPDC020327</strain>
    </source>
</reference>
<dbReference type="InterPro" id="IPR017927">
    <property type="entry name" value="FAD-bd_FR_type"/>
</dbReference>
<dbReference type="PANTHER" id="PTHR30157">
    <property type="entry name" value="FERRIC REDUCTASE, NADPH-DEPENDENT"/>
    <property type="match status" value="1"/>
</dbReference>
<name>A0ABW7UPP0_9ACTN</name>
<dbReference type="InterPro" id="IPR039261">
    <property type="entry name" value="FNR_nucleotide-bd"/>
</dbReference>
<protein>
    <submittedName>
        <fullName evidence="2">Siderophore-interacting protein</fullName>
    </submittedName>
</protein>
<dbReference type="CDD" id="cd06193">
    <property type="entry name" value="siderophore_interacting"/>
    <property type="match status" value="1"/>
</dbReference>
<dbReference type="InterPro" id="IPR017938">
    <property type="entry name" value="Riboflavin_synthase-like_b-brl"/>
</dbReference>
<dbReference type="SUPFAM" id="SSF63380">
    <property type="entry name" value="Riboflavin synthase domain-like"/>
    <property type="match status" value="1"/>
</dbReference>
<dbReference type="Gene3D" id="2.40.30.10">
    <property type="entry name" value="Translation factors"/>
    <property type="match status" value="1"/>
</dbReference>
<dbReference type="Pfam" id="PF08021">
    <property type="entry name" value="FAD_binding_9"/>
    <property type="match status" value="1"/>
</dbReference>
<evidence type="ECO:0000259" key="1">
    <source>
        <dbReference type="PROSITE" id="PS51384"/>
    </source>
</evidence>
<dbReference type="PROSITE" id="PS51384">
    <property type="entry name" value="FAD_FR"/>
    <property type="match status" value="1"/>
</dbReference>
<evidence type="ECO:0000313" key="3">
    <source>
        <dbReference type="Proteomes" id="UP001611548"/>
    </source>
</evidence>
<keyword evidence="3" id="KW-1185">Reference proteome</keyword>
<accession>A0ABW7UPP0</accession>
<dbReference type="Gene3D" id="3.40.50.80">
    <property type="entry name" value="Nucleotide-binding domain of ferredoxin-NADP reductase (FNR) module"/>
    <property type="match status" value="1"/>
</dbReference>
<dbReference type="InterPro" id="IPR007037">
    <property type="entry name" value="SIP_rossman_dom"/>
</dbReference>
<evidence type="ECO:0000313" key="2">
    <source>
        <dbReference type="EMBL" id="MFI1964598.1"/>
    </source>
</evidence>
<dbReference type="EMBL" id="JBIRWE010000003">
    <property type="protein sequence ID" value="MFI1964598.1"/>
    <property type="molecule type" value="Genomic_DNA"/>
</dbReference>
<comment type="caution">
    <text evidence="2">The sequence shown here is derived from an EMBL/GenBank/DDBJ whole genome shotgun (WGS) entry which is preliminary data.</text>
</comment>